<dbReference type="OrthoDB" id="3512845at2759"/>
<dbReference type="Pfam" id="PF25543">
    <property type="entry name" value="zf-CCCH_tandem"/>
    <property type="match status" value="1"/>
</dbReference>
<evidence type="ECO:0000256" key="2">
    <source>
        <dbReference type="SAM" id="MobiDB-lite"/>
    </source>
</evidence>
<dbReference type="PANTHER" id="PTHR37543:SF1">
    <property type="entry name" value="CCCH ZINC FINGER DNA BINDING PROTEIN (AFU_ORTHOLOGUE AFUA_5G12760)"/>
    <property type="match status" value="1"/>
</dbReference>
<keyword evidence="1" id="KW-0479">Metal-binding</keyword>
<protein>
    <recommendedName>
        <fullName evidence="3">C3H1-type domain-containing protein</fullName>
    </recommendedName>
</protein>
<feature type="compositionally biased region" description="Polar residues" evidence="2">
    <location>
        <begin position="229"/>
        <end position="247"/>
    </location>
</feature>
<gene>
    <name evidence="4" type="ORF">FB567DRAFT_90831</name>
</gene>
<keyword evidence="5" id="KW-1185">Reference proteome</keyword>
<dbReference type="PROSITE" id="PS50103">
    <property type="entry name" value="ZF_C3H1"/>
    <property type="match status" value="1"/>
</dbReference>
<feature type="region of interest" description="Disordered" evidence="2">
    <location>
        <begin position="229"/>
        <end position="277"/>
    </location>
</feature>
<dbReference type="InterPro" id="IPR057654">
    <property type="entry name" value="Znf-CCCH_tandem"/>
</dbReference>
<keyword evidence="1" id="KW-0862">Zinc</keyword>
<proteinExistence type="predicted"/>
<dbReference type="Proteomes" id="UP000813461">
    <property type="component" value="Unassembled WGS sequence"/>
</dbReference>
<keyword evidence="1" id="KW-0863">Zinc-finger</keyword>
<accession>A0A8K0VWN0</accession>
<evidence type="ECO:0000259" key="3">
    <source>
        <dbReference type="PROSITE" id="PS50103"/>
    </source>
</evidence>
<feature type="zinc finger region" description="C3H1-type" evidence="1">
    <location>
        <begin position="312"/>
        <end position="339"/>
    </location>
</feature>
<evidence type="ECO:0000313" key="4">
    <source>
        <dbReference type="EMBL" id="KAH7083719.1"/>
    </source>
</evidence>
<name>A0A8K0VWN0_9PLEO</name>
<dbReference type="InterPro" id="IPR000571">
    <property type="entry name" value="Znf_CCCH"/>
</dbReference>
<dbReference type="PANTHER" id="PTHR37543">
    <property type="entry name" value="CCCH ZINC FINGER DNA BINDING PROTEIN (AFU_ORTHOLOGUE AFUA_5G12760)"/>
    <property type="match status" value="1"/>
</dbReference>
<evidence type="ECO:0000313" key="5">
    <source>
        <dbReference type="Proteomes" id="UP000813461"/>
    </source>
</evidence>
<evidence type="ECO:0000256" key="1">
    <source>
        <dbReference type="PROSITE-ProRule" id="PRU00723"/>
    </source>
</evidence>
<feature type="domain" description="C3H1-type" evidence="3">
    <location>
        <begin position="312"/>
        <end position="339"/>
    </location>
</feature>
<dbReference type="AlphaFoldDB" id="A0A8K0VWN0"/>
<sequence length="416" mass="45504">MVLYSPNLSLQNCLTYKPTTAAFYLTATNTAEFSTSLPDSTGTQLSNTIGTSDFLMASPPFHNGAGLGYGGADDLANDSAAAGGLDMSDMTVLVQLYAQHNGNDYNDTLFRNMMDEIWKLVQARDQLQAQGTRQANFIAELSRSFTEQTQALGELRIQHASQRNIIAKQAQAIEELRVQCAKQQREPPEGIKTADGAKVYNMIPGLPTRFPPAPDRTSAARDSAVVLTPTTSPTRSHMARTPSTGSIVISKPPGPTKPTTWASRAAAPPPAVSESPVYKPVQREMEIPRNRAGQRIDPAAIDYNKDEVNRVKNLKLCNVHYLRKDCPYGSKCQHDHMYNASAGELKTLRLVARMAFCAKGSACEDKDCIYGHRCTAPLKKVNGRTTKTCLFGESCKFPPDLHNVDMRVVRAAAHIK</sequence>
<dbReference type="EMBL" id="JAGMVJ010000013">
    <property type="protein sequence ID" value="KAH7083719.1"/>
    <property type="molecule type" value="Genomic_DNA"/>
</dbReference>
<dbReference type="GO" id="GO:0008270">
    <property type="term" value="F:zinc ion binding"/>
    <property type="evidence" value="ECO:0007669"/>
    <property type="project" value="UniProtKB-KW"/>
</dbReference>
<organism evidence="4 5">
    <name type="scientific">Paraphoma chrysanthemicola</name>
    <dbReference type="NCBI Taxonomy" id="798071"/>
    <lineage>
        <taxon>Eukaryota</taxon>
        <taxon>Fungi</taxon>
        <taxon>Dikarya</taxon>
        <taxon>Ascomycota</taxon>
        <taxon>Pezizomycotina</taxon>
        <taxon>Dothideomycetes</taxon>
        <taxon>Pleosporomycetidae</taxon>
        <taxon>Pleosporales</taxon>
        <taxon>Pleosporineae</taxon>
        <taxon>Phaeosphaeriaceae</taxon>
        <taxon>Paraphoma</taxon>
    </lineage>
</organism>
<comment type="caution">
    <text evidence="4">The sequence shown here is derived from an EMBL/GenBank/DDBJ whole genome shotgun (WGS) entry which is preliminary data.</text>
</comment>
<reference evidence="4" key="1">
    <citation type="journal article" date="2021" name="Nat. Commun.">
        <title>Genetic determinants of endophytism in the Arabidopsis root mycobiome.</title>
        <authorList>
            <person name="Mesny F."/>
            <person name="Miyauchi S."/>
            <person name="Thiergart T."/>
            <person name="Pickel B."/>
            <person name="Atanasova L."/>
            <person name="Karlsson M."/>
            <person name="Huettel B."/>
            <person name="Barry K.W."/>
            <person name="Haridas S."/>
            <person name="Chen C."/>
            <person name="Bauer D."/>
            <person name="Andreopoulos W."/>
            <person name="Pangilinan J."/>
            <person name="LaButti K."/>
            <person name="Riley R."/>
            <person name="Lipzen A."/>
            <person name="Clum A."/>
            <person name="Drula E."/>
            <person name="Henrissat B."/>
            <person name="Kohler A."/>
            <person name="Grigoriev I.V."/>
            <person name="Martin F.M."/>
            <person name="Hacquard S."/>
        </authorList>
    </citation>
    <scope>NUCLEOTIDE SEQUENCE</scope>
    <source>
        <strain evidence="4">MPI-SDFR-AT-0120</strain>
    </source>
</reference>